<accession>A0A1G7TPJ7</accession>
<dbReference type="Proteomes" id="UP000198967">
    <property type="component" value="Unassembled WGS sequence"/>
</dbReference>
<evidence type="ECO:0000313" key="2">
    <source>
        <dbReference type="EMBL" id="SDG36589.1"/>
    </source>
</evidence>
<reference evidence="2 3" key="1">
    <citation type="submission" date="2016-10" db="EMBL/GenBank/DDBJ databases">
        <authorList>
            <person name="de Groot N.N."/>
        </authorList>
    </citation>
    <scope>NUCLEOTIDE SEQUENCE [LARGE SCALE GENOMIC DNA]</scope>
    <source>
        <strain evidence="2 3">CGMCC 4.3143</strain>
    </source>
</reference>
<dbReference type="InterPro" id="IPR029069">
    <property type="entry name" value="HotDog_dom_sf"/>
</dbReference>
<proteinExistence type="predicted"/>
<evidence type="ECO:0000313" key="3">
    <source>
        <dbReference type="Proteomes" id="UP000198967"/>
    </source>
</evidence>
<name>A0A1G7TPJ7_PSEOR</name>
<dbReference type="STRING" id="366584.SAMN05216377_11181"/>
<dbReference type="AlphaFoldDB" id="A0A1G7TPJ7"/>
<dbReference type="RefSeq" id="WP_218129877.1">
    <property type="nucleotide sequence ID" value="NZ_FNBE01000011.1"/>
</dbReference>
<organism evidence="2 3">
    <name type="scientific">Pseudonocardia oroxyli</name>
    <dbReference type="NCBI Taxonomy" id="366584"/>
    <lineage>
        <taxon>Bacteria</taxon>
        <taxon>Bacillati</taxon>
        <taxon>Actinomycetota</taxon>
        <taxon>Actinomycetes</taxon>
        <taxon>Pseudonocardiales</taxon>
        <taxon>Pseudonocardiaceae</taxon>
        <taxon>Pseudonocardia</taxon>
    </lineage>
</organism>
<dbReference type="Gene3D" id="3.10.129.10">
    <property type="entry name" value="Hotdog Thioesterase"/>
    <property type="match status" value="1"/>
</dbReference>
<dbReference type="EMBL" id="FNBE01000011">
    <property type="protein sequence ID" value="SDG36589.1"/>
    <property type="molecule type" value="Genomic_DNA"/>
</dbReference>
<dbReference type="SUPFAM" id="SSF54637">
    <property type="entry name" value="Thioesterase/thiol ester dehydrase-isomerase"/>
    <property type="match status" value="1"/>
</dbReference>
<dbReference type="Pfam" id="PF13452">
    <property type="entry name" value="FAS1_DH_region"/>
    <property type="match status" value="1"/>
</dbReference>
<protein>
    <submittedName>
        <fullName evidence="2">N-terminal half of MaoC dehydratase</fullName>
    </submittedName>
</protein>
<sequence>MSAPASTLISEAMAGKIGAEVSRRVSFPVSASDIRKWAMAVYYPKHPPRRYWDAEHIERELGGRWVAPHEFNPFAWMTADPSGFPEVDRLDPDLLEKTLGIDGPGLRFQLNGGLDVEYRGDIVAGDVITAVRVLDGYTERSGRLGQMLFTTNLETWTNQRDEIVQVRRQTGIRY</sequence>
<dbReference type="InterPro" id="IPR039569">
    <property type="entry name" value="FAS1-like_DH_region"/>
</dbReference>
<feature type="domain" description="FAS1-like dehydratase" evidence="1">
    <location>
        <begin position="17"/>
        <end position="164"/>
    </location>
</feature>
<evidence type="ECO:0000259" key="1">
    <source>
        <dbReference type="Pfam" id="PF13452"/>
    </source>
</evidence>
<keyword evidence="3" id="KW-1185">Reference proteome</keyword>
<gene>
    <name evidence="2" type="ORF">SAMN05216377_11181</name>
</gene>